<dbReference type="InterPro" id="IPR001461">
    <property type="entry name" value="Aspartic_peptidase_A1"/>
</dbReference>
<dbReference type="PROSITE" id="PS51767">
    <property type="entry name" value="PEPTIDASE_A1"/>
    <property type="match status" value="1"/>
</dbReference>
<evidence type="ECO:0000313" key="5">
    <source>
        <dbReference type="Proteomes" id="UP000070544"/>
    </source>
</evidence>
<dbReference type="AlphaFoldDB" id="A0A139A8J0"/>
<keyword evidence="2" id="KW-0732">Signal</keyword>
<dbReference type="PANTHER" id="PTHR47966">
    <property type="entry name" value="BETA-SITE APP-CLEAVING ENZYME, ISOFORM A-RELATED"/>
    <property type="match status" value="1"/>
</dbReference>
<dbReference type="InterPro" id="IPR033121">
    <property type="entry name" value="PEPTIDASE_A1"/>
</dbReference>
<gene>
    <name evidence="4" type="ORF">M427DRAFT_388279</name>
</gene>
<feature type="chain" id="PRO_5007295992" evidence="2">
    <location>
        <begin position="22"/>
        <end position="202"/>
    </location>
</feature>
<dbReference type="Pfam" id="PF00026">
    <property type="entry name" value="Asp"/>
    <property type="match status" value="1"/>
</dbReference>
<feature type="signal peptide" evidence="2">
    <location>
        <begin position="1"/>
        <end position="21"/>
    </location>
</feature>
<dbReference type="InterPro" id="IPR021109">
    <property type="entry name" value="Peptidase_aspartic_dom_sf"/>
</dbReference>
<evidence type="ECO:0000256" key="2">
    <source>
        <dbReference type="SAM" id="SignalP"/>
    </source>
</evidence>
<dbReference type="STRING" id="1344416.A0A139A8J0"/>
<dbReference type="GO" id="GO:0006508">
    <property type="term" value="P:proteolysis"/>
    <property type="evidence" value="ECO:0007669"/>
    <property type="project" value="UniProtKB-KW"/>
</dbReference>
<comment type="similarity">
    <text evidence="1">Belongs to the peptidase A1 family.</text>
</comment>
<keyword evidence="4" id="KW-0378">Hydrolase</keyword>
<name>A0A139A8J0_GONPJ</name>
<dbReference type="Gene3D" id="2.40.70.10">
    <property type="entry name" value="Acid Proteases"/>
    <property type="match status" value="1"/>
</dbReference>
<feature type="domain" description="Peptidase A1" evidence="3">
    <location>
        <begin position="1"/>
        <end position="202"/>
    </location>
</feature>
<reference evidence="4 5" key="1">
    <citation type="journal article" date="2015" name="Genome Biol. Evol.">
        <title>Phylogenomic analyses indicate that early fungi evolved digesting cell walls of algal ancestors of land plants.</title>
        <authorList>
            <person name="Chang Y."/>
            <person name="Wang S."/>
            <person name="Sekimoto S."/>
            <person name="Aerts A.L."/>
            <person name="Choi C."/>
            <person name="Clum A."/>
            <person name="LaButti K.M."/>
            <person name="Lindquist E.A."/>
            <person name="Yee Ngan C."/>
            <person name="Ohm R.A."/>
            <person name="Salamov A.A."/>
            <person name="Grigoriev I.V."/>
            <person name="Spatafora J.W."/>
            <person name="Berbee M.L."/>
        </authorList>
    </citation>
    <scope>NUCLEOTIDE SEQUENCE [LARGE SCALE GENOMIC DNA]</scope>
    <source>
        <strain evidence="4 5">JEL478</strain>
    </source>
</reference>
<sequence>MINKKLITKPIISFFLSTTLSSNWSTTDSATGGKVTLGGIDEDLIDGPIAWLPNIYFDPTKLNLWNINLTSVHARAADVLALASNETLSHSAVVDTGLSFGSALRSVLDAMAKVFGATYNDSDDVYYILCDRAEGVELVFTFGAVNITIPNADRLLWPGGYPADPGDICSFAFSVKSGSNRWSLGDMFLRIHTQYSTGELKQ</sequence>
<protein>
    <submittedName>
        <fullName evidence="4">Acid protease</fullName>
    </submittedName>
</protein>
<dbReference type="EMBL" id="KQ965783">
    <property type="protein sequence ID" value="KXS12998.1"/>
    <property type="molecule type" value="Genomic_DNA"/>
</dbReference>
<dbReference type="SUPFAM" id="SSF50630">
    <property type="entry name" value="Acid proteases"/>
    <property type="match status" value="1"/>
</dbReference>
<dbReference type="GO" id="GO:0004190">
    <property type="term" value="F:aspartic-type endopeptidase activity"/>
    <property type="evidence" value="ECO:0007669"/>
    <property type="project" value="InterPro"/>
</dbReference>
<accession>A0A139A8J0</accession>
<proteinExistence type="inferred from homology"/>
<evidence type="ECO:0000313" key="4">
    <source>
        <dbReference type="EMBL" id="KXS12998.1"/>
    </source>
</evidence>
<organism evidence="4 5">
    <name type="scientific">Gonapodya prolifera (strain JEL478)</name>
    <name type="common">Monoblepharis prolifera</name>
    <dbReference type="NCBI Taxonomy" id="1344416"/>
    <lineage>
        <taxon>Eukaryota</taxon>
        <taxon>Fungi</taxon>
        <taxon>Fungi incertae sedis</taxon>
        <taxon>Chytridiomycota</taxon>
        <taxon>Chytridiomycota incertae sedis</taxon>
        <taxon>Monoblepharidomycetes</taxon>
        <taxon>Monoblepharidales</taxon>
        <taxon>Gonapodyaceae</taxon>
        <taxon>Gonapodya</taxon>
    </lineage>
</organism>
<dbReference type="OrthoDB" id="2747330at2759"/>
<keyword evidence="5" id="KW-1185">Reference proteome</keyword>
<evidence type="ECO:0000259" key="3">
    <source>
        <dbReference type="PROSITE" id="PS51767"/>
    </source>
</evidence>
<keyword evidence="4" id="KW-0645">Protease</keyword>
<evidence type="ECO:0000256" key="1">
    <source>
        <dbReference type="ARBA" id="ARBA00007447"/>
    </source>
</evidence>
<dbReference type="PANTHER" id="PTHR47966:SF51">
    <property type="entry name" value="BETA-SITE APP-CLEAVING ENZYME, ISOFORM A-RELATED"/>
    <property type="match status" value="1"/>
</dbReference>
<dbReference type="Proteomes" id="UP000070544">
    <property type="component" value="Unassembled WGS sequence"/>
</dbReference>